<dbReference type="GO" id="GO:0003677">
    <property type="term" value="F:DNA binding"/>
    <property type="evidence" value="ECO:0007669"/>
    <property type="project" value="InterPro"/>
</dbReference>
<keyword evidence="3" id="KW-1185">Reference proteome</keyword>
<dbReference type="Pfam" id="PF12728">
    <property type="entry name" value="HTH_17"/>
    <property type="match status" value="1"/>
</dbReference>
<evidence type="ECO:0000313" key="3">
    <source>
        <dbReference type="Proteomes" id="UP000295110"/>
    </source>
</evidence>
<gene>
    <name evidence="2" type="ORF">EV671_1001161</name>
</gene>
<dbReference type="InterPro" id="IPR010093">
    <property type="entry name" value="SinI_DNA-bd"/>
</dbReference>
<reference evidence="2 3" key="1">
    <citation type="submission" date="2019-03" db="EMBL/GenBank/DDBJ databases">
        <title>Genomic Encyclopedia of Type Strains, Phase IV (KMG-IV): sequencing the most valuable type-strain genomes for metagenomic binning, comparative biology and taxonomic classification.</title>
        <authorList>
            <person name="Goeker M."/>
        </authorList>
    </citation>
    <scope>NUCLEOTIDE SEQUENCE [LARGE SCALE GENOMIC DNA]</scope>
    <source>
        <strain evidence="2 3">DSM 654</strain>
    </source>
</reference>
<name>A0A4R3VG42_ROSSA</name>
<dbReference type="InterPro" id="IPR009061">
    <property type="entry name" value="DNA-bd_dom_put_sf"/>
</dbReference>
<dbReference type="NCBIfam" id="TIGR01764">
    <property type="entry name" value="excise"/>
    <property type="match status" value="1"/>
</dbReference>
<sequence length="69" mass="7935">METLLSAQEVAALLKVSLRKFEQMVKDGKAPPHIRLGRLRRWPVEEVNEWMDERLREGAGAPHVGEEEN</sequence>
<dbReference type="AlphaFoldDB" id="A0A4R3VG42"/>
<dbReference type="InterPro" id="IPR041657">
    <property type="entry name" value="HTH_17"/>
</dbReference>
<dbReference type="Proteomes" id="UP000295110">
    <property type="component" value="Unassembled WGS sequence"/>
</dbReference>
<organism evidence="2 3">
    <name type="scientific">Roseateles saccharophilus</name>
    <name type="common">Pseudomonas saccharophila</name>
    <dbReference type="NCBI Taxonomy" id="304"/>
    <lineage>
        <taxon>Bacteria</taxon>
        <taxon>Pseudomonadati</taxon>
        <taxon>Pseudomonadota</taxon>
        <taxon>Betaproteobacteria</taxon>
        <taxon>Burkholderiales</taxon>
        <taxon>Sphaerotilaceae</taxon>
        <taxon>Roseateles</taxon>
    </lineage>
</organism>
<proteinExistence type="predicted"/>
<accession>A0A4R3VG42</accession>
<evidence type="ECO:0000313" key="2">
    <source>
        <dbReference type="EMBL" id="TCV04406.1"/>
    </source>
</evidence>
<dbReference type="EMBL" id="SMBU01000001">
    <property type="protein sequence ID" value="TCV04406.1"/>
    <property type="molecule type" value="Genomic_DNA"/>
</dbReference>
<dbReference type="Gene3D" id="1.10.238.160">
    <property type="match status" value="1"/>
</dbReference>
<dbReference type="SUPFAM" id="SSF46955">
    <property type="entry name" value="Putative DNA-binding domain"/>
    <property type="match status" value="1"/>
</dbReference>
<evidence type="ECO:0000259" key="1">
    <source>
        <dbReference type="Pfam" id="PF12728"/>
    </source>
</evidence>
<protein>
    <submittedName>
        <fullName evidence="2">AlpA family transcriptional regulator</fullName>
    </submittedName>
</protein>
<dbReference type="RefSeq" id="WP_165917430.1">
    <property type="nucleotide sequence ID" value="NZ_CBCSGL010000004.1"/>
</dbReference>
<comment type="caution">
    <text evidence="2">The sequence shown here is derived from an EMBL/GenBank/DDBJ whole genome shotgun (WGS) entry which is preliminary data.</text>
</comment>
<feature type="domain" description="Helix-turn-helix" evidence="1">
    <location>
        <begin position="4"/>
        <end position="54"/>
    </location>
</feature>